<organism evidence="1 2">
    <name type="scientific">Sphingomonas populi</name>
    <dbReference type="NCBI Taxonomy" id="2484750"/>
    <lineage>
        <taxon>Bacteria</taxon>
        <taxon>Pseudomonadati</taxon>
        <taxon>Pseudomonadota</taxon>
        <taxon>Alphaproteobacteria</taxon>
        <taxon>Sphingomonadales</taxon>
        <taxon>Sphingomonadaceae</taxon>
        <taxon>Sphingomonas</taxon>
    </lineage>
</organism>
<dbReference type="AlphaFoldDB" id="A0A4Q6Y1Q1"/>
<evidence type="ECO:0000313" key="1">
    <source>
        <dbReference type="EMBL" id="RZF63654.1"/>
    </source>
</evidence>
<comment type="caution">
    <text evidence="1">The sequence shown here is derived from an EMBL/GenBank/DDBJ whole genome shotgun (WGS) entry which is preliminary data.</text>
</comment>
<dbReference type="Proteomes" id="UP000292085">
    <property type="component" value="Unassembled WGS sequence"/>
</dbReference>
<accession>A0A4Q6Y1Q1</accession>
<name>A0A4Q6Y1Q1_9SPHN</name>
<keyword evidence="2" id="KW-1185">Reference proteome</keyword>
<gene>
    <name evidence="1" type="ORF">EWE75_15095</name>
</gene>
<proteinExistence type="predicted"/>
<sequence>MPDAPDTMRSMVAIGHAVNAAHLSVQSPGGMVCSAETHMQRGWGGHRTLRMTPIFKVRNTIAAGLGLPRSF</sequence>
<dbReference type="RefSeq" id="WP_130158946.1">
    <property type="nucleotide sequence ID" value="NZ_SGIS01000023.1"/>
</dbReference>
<evidence type="ECO:0000313" key="2">
    <source>
        <dbReference type="Proteomes" id="UP000292085"/>
    </source>
</evidence>
<protein>
    <submittedName>
        <fullName evidence="1">Uncharacterized protein</fullName>
    </submittedName>
</protein>
<reference evidence="1 2" key="1">
    <citation type="submission" date="2019-02" db="EMBL/GenBank/DDBJ databases">
        <authorList>
            <person name="Li Y."/>
        </authorList>
    </citation>
    <scope>NUCLEOTIDE SEQUENCE [LARGE SCALE GENOMIC DNA]</scope>
    <source>
        <strain evidence="1 2">3-7</strain>
    </source>
</reference>
<dbReference type="EMBL" id="SGIS01000023">
    <property type="protein sequence ID" value="RZF63654.1"/>
    <property type="molecule type" value="Genomic_DNA"/>
</dbReference>